<evidence type="ECO:0000256" key="1">
    <source>
        <dbReference type="ARBA" id="ARBA00022555"/>
    </source>
</evidence>
<sequence length="166" mass="18396">MEHFATHHSVSFKRARQGIRAEIAETSFGENRAVLALPTTFMNESGQAIAPLVRYFGVQPEYLLVVHDDIDVPFGKLKVQWARGHGGNNGVRSTIGSLKSEEFWRLKLGVGRPPGRVDPADFVLSRFRSTERDGIDVTIARAGDVIERFVVSDGDDARQFAGELND</sequence>
<name>A0A3B0SXM6_9ZZZZ</name>
<dbReference type="Gene3D" id="3.40.50.1470">
    <property type="entry name" value="Peptidyl-tRNA hydrolase"/>
    <property type="match status" value="1"/>
</dbReference>
<keyword evidence="2 4" id="KW-0378">Hydrolase</keyword>
<dbReference type="GO" id="GO:0004045">
    <property type="term" value="F:peptidyl-tRNA hydrolase activity"/>
    <property type="evidence" value="ECO:0007669"/>
    <property type="project" value="UniProtKB-EC"/>
</dbReference>
<dbReference type="InterPro" id="IPR036416">
    <property type="entry name" value="Pept_tRNA_hydro_sf"/>
</dbReference>
<organism evidence="4">
    <name type="scientific">hydrothermal vent metagenome</name>
    <dbReference type="NCBI Taxonomy" id="652676"/>
    <lineage>
        <taxon>unclassified sequences</taxon>
        <taxon>metagenomes</taxon>
        <taxon>ecological metagenomes</taxon>
    </lineage>
</organism>
<dbReference type="PANTHER" id="PTHR17224:SF1">
    <property type="entry name" value="PEPTIDYL-TRNA HYDROLASE"/>
    <property type="match status" value="1"/>
</dbReference>
<evidence type="ECO:0000256" key="3">
    <source>
        <dbReference type="ARBA" id="ARBA00022884"/>
    </source>
</evidence>
<dbReference type="NCBIfam" id="TIGR00447">
    <property type="entry name" value="pth"/>
    <property type="match status" value="1"/>
</dbReference>
<dbReference type="CDD" id="cd00462">
    <property type="entry name" value="PTH"/>
    <property type="match status" value="1"/>
</dbReference>
<dbReference type="InterPro" id="IPR001328">
    <property type="entry name" value="Pept_tRNA_hydro"/>
</dbReference>
<dbReference type="GO" id="GO:0000049">
    <property type="term" value="F:tRNA binding"/>
    <property type="evidence" value="ECO:0007669"/>
    <property type="project" value="UniProtKB-KW"/>
</dbReference>
<dbReference type="EMBL" id="UOEI01000502">
    <property type="protein sequence ID" value="VAW07042.1"/>
    <property type="molecule type" value="Genomic_DNA"/>
</dbReference>
<dbReference type="EC" id="3.1.1.29" evidence="4"/>
<accession>A0A3B0SXM6</accession>
<dbReference type="AlphaFoldDB" id="A0A3B0SXM6"/>
<dbReference type="PANTHER" id="PTHR17224">
    <property type="entry name" value="PEPTIDYL-TRNA HYDROLASE"/>
    <property type="match status" value="1"/>
</dbReference>
<evidence type="ECO:0000256" key="2">
    <source>
        <dbReference type="ARBA" id="ARBA00022801"/>
    </source>
</evidence>
<evidence type="ECO:0000313" key="4">
    <source>
        <dbReference type="EMBL" id="VAW07042.1"/>
    </source>
</evidence>
<reference evidence="4" key="1">
    <citation type="submission" date="2018-06" db="EMBL/GenBank/DDBJ databases">
        <authorList>
            <person name="Zhirakovskaya E."/>
        </authorList>
    </citation>
    <scope>NUCLEOTIDE SEQUENCE</scope>
</reference>
<dbReference type="Pfam" id="PF01195">
    <property type="entry name" value="Pept_tRNA_hydro"/>
    <property type="match status" value="1"/>
</dbReference>
<gene>
    <name evidence="4" type="ORF">MNBD_ACTINO01-1979</name>
</gene>
<keyword evidence="3" id="KW-0694">RNA-binding</keyword>
<keyword evidence="1" id="KW-0820">tRNA-binding</keyword>
<proteinExistence type="predicted"/>
<dbReference type="SUPFAM" id="SSF53178">
    <property type="entry name" value="Peptidyl-tRNA hydrolase-like"/>
    <property type="match status" value="1"/>
</dbReference>
<protein>
    <submittedName>
        <fullName evidence="4">Peptidyl-tRNA hydrolase</fullName>
        <ecNumber evidence="4">3.1.1.29</ecNumber>
    </submittedName>
</protein>